<dbReference type="Proteomes" id="UP001162156">
    <property type="component" value="Unassembled WGS sequence"/>
</dbReference>
<feature type="domain" description="Carboxylesterase type B" evidence="3">
    <location>
        <begin position="2"/>
        <end position="47"/>
    </location>
</feature>
<dbReference type="Gene3D" id="3.40.50.1820">
    <property type="entry name" value="alpha/beta hydrolase"/>
    <property type="match status" value="1"/>
</dbReference>
<dbReference type="InterPro" id="IPR002018">
    <property type="entry name" value="CarbesteraseB"/>
</dbReference>
<dbReference type="InterPro" id="IPR029058">
    <property type="entry name" value="AB_hydrolase_fold"/>
</dbReference>
<organism evidence="4 5">
    <name type="scientific">Rhamnusium bicolor</name>
    <dbReference type="NCBI Taxonomy" id="1586634"/>
    <lineage>
        <taxon>Eukaryota</taxon>
        <taxon>Metazoa</taxon>
        <taxon>Ecdysozoa</taxon>
        <taxon>Arthropoda</taxon>
        <taxon>Hexapoda</taxon>
        <taxon>Insecta</taxon>
        <taxon>Pterygota</taxon>
        <taxon>Neoptera</taxon>
        <taxon>Endopterygota</taxon>
        <taxon>Coleoptera</taxon>
        <taxon>Polyphaga</taxon>
        <taxon>Cucujiformia</taxon>
        <taxon>Chrysomeloidea</taxon>
        <taxon>Cerambycidae</taxon>
        <taxon>Lepturinae</taxon>
        <taxon>Rhagiini</taxon>
        <taxon>Rhamnusium</taxon>
    </lineage>
</organism>
<dbReference type="SUPFAM" id="SSF53474">
    <property type="entry name" value="alpha/beta-Hydrolases"/>
    <property type="match status" value="1"/>
</dbReference>
<reference evidence="4" key="1">
    <citation type="journal article" date="2023" name="Insect Mol. Biol.">
        <title>Genome sequencing provides insights into the evolution of gene families encoding plant cell wall-degrading enzymes in longhorned beetles.</title>
        <authorList>
            <person name="Shin N.R."/>
            <person name="Okamura Y."/>
            <person name="Kirsch R."/>
            <person name="Pauchet Y."/>
        </authorList>
    </citation>
    <scope>NUCLEOTIDE SEQUENCE</scope>
    <source>
        <strain evidence="4">RBIC_L_NR</strain>
    </source>
</reference>
<protein>
    <recommendedName>
        <fullName evidence="3">Carboxylesterase type B domain-containing protein</fullName>
    </recommendedName>
</protein>
<accession>A0AAV8XFS3</accession>
<dbReference type="InterPro" id="IPR019819">
    <property type="entry name" value="Carboxylesterase_B_CS"/>
</dbReference>
<dbReference type="AlphaFoldDB" id="A0AAV8XFS3"/>
<evidence type="ECO:0000313" key="5">
    <source>
        <dbReference type="Proteomes" id="UP001162156"/>
    </source>
</evidence>
<dbReference type="EMBL" id="JANEYF010003270">
    <property type="protein sequence ID" value="KAJ8937807.1"/>
    <property type="molecule type" value="Genomic_DNA"/>
</dbReference>
<keyword evidence="2" id="KW-0812">Transmembrane</keyword>
<evidence type="ECO:0000313" key="4">
    <source>
        <dbReference type="EMBL" id="KAJ8937807.1"/>
    </source>
</evidence>
<name>A0AAV8XFS3_9CUCU</name>
<keyword evidence="2" id="KW-0472">Membrane</keyword>
<keyword evidence="2" id="KW-1133">Transmembrane helix</keyword>
<evidence type="ECO:0000259" key="3">
    <source>
        <dbReference type="Pfam" id="PF00135"/>
    </source>
</evidence>
<proteinExistence type="predicted"/>
<dbReference type="PROSITE" id="PS00941">
    <property type="entry name" value="CARBOXYLESTERASE_B_2"/>
    <property type="match status" value="1"/>
</dbReference>
<keyword evidence="5" id="KW-1185">Reference proteome</keyword>
<keyword evidence="1" id="KW-0325">Glycoprotein</keyword>
<evidence type="ECO:0000256" key="2">
    <source>
        <dbReference type="SAM" id="Phobius"/>
    </source>
</evidence>
<comment type="caution">
    <text evidence="4">The sequence shown here is derived from an EMBL/GenBank/DDBJ whole genome shotgun (WGS) entry which is preliminary data.</text>
</comment>
<dbReference type="Pfam" id="PF00135">
    <property type="entry name" value="COesterase"/>
    <property type="match status" value="1"/>
</dbReference>
<evidence type="ECO:0000256" key="1">
    <source>
        <dbReference type="ARBA" id="ARBA00023180"/>
    </source>
</evidence>
<gene>
    <name evidence="4" type="ORF">NQ314_011713</name>
</gene>
<sequence length="105" mass="12022">MKAPEPVDNWDGVLDATVNNKVCYQLSGYNPMQTEDCLYVNVYTPVVSKLDFFLNKSRNNLDIKKLLVRVKVNLVFIIFLRNFMLFVGNEKNSKNTNKAVDAKTS</sequence>
<feature type="transmembrane region" description="Helical" evidence="2">
    <location>
        <begin position="66"/>
        <end position="87"/>
    </location>
</feature>